<reference evidence="1" key="1">
    <citation type="submission" date="2021-02" db="EMBL/GenBank/DDBJ databases">
        <authorList>
            <person name="Nowell W R."/>
        </authorList>
    </citation>
    <scope>NUCLEOTIDE SEQUENCE</scope>
</reference>
<gene>
    <name evidence="1" type="ORF">JBS370_LOCUS38810</name>
</gene>
<dbReference type="EMBL" id="CAJOBD010022980">
    <property type="protein sequence ID" value="CAF4253618.1"/>
    <property type="molecule type" value="Genomic_DNA"/>
</dbReference>
<evidence type="ECO:0000313" key="2">
    <source>
        <dbReference type="Proteomes" id="UP000663836"/>
    </source>
</evidence>
<name>A0A820EZ66_9BILA</name>
<comment type="caution">
    <text evidence="1">The sequence shown here is derived from an EMBL/GenBank/DDBJ whole genome shotgun (WGS) entry which is preliminary data.</text>
</comment>
<proteinExistence type="predicted"/>
<protein>
    <submittedName>
        <fullName evidence="1">Uncharacterized protein</fullName>
    </submittedName>
</protein>
<sequence length="44" mass="5297">LSLNDKSITKVETIEDAYCDEVYYNYLKQERKLLDEPDLDEERV</sequence>
<organism evidence="1 2">
    <name type="scientific">Rotaria sordida</name>
    <dbReference type="NCBI Taxonomy" id="392033"/>
    <lineage>
        <taxon>Eukaryota</taxon>
        <taxon>Metazoa</taxon>
        <taxon>Spiralia</taxon>
        <taxon>Gnathifera</taxon>
        <taxon>Rotifera</taxon>
        <taxon>Eurotatoria</taxon>
        <taxon>Bdelloidea</taxon>
        <taxon>Philodinida</taxon>
        <taxon>Philodinidae</taxon>
        <taxon>Rotaria</taxon>
    </lineage>
</organism>
<dbReference type="Proteomes" id="UP000663836">
    <property type="component" value="Unassembled WGS sequence"/>
</dbReference>
<dbReference type="AlphaFoldDB" id="A0A820EZ66"/>
<evidence type="ECO:0000313" key="1">
    <source>
        <dbReference type="EMBL" id="CAF4253618.1"/>
    </source>
</evidence>
<accession>A0A820EZ66</accession>
<feature type="non-terminal residue" evidence="1">
    <location>
        <position position="1"/>
    </location>
</feature>